<dbReference type="SUPFAM" id="SSF69055">
    <property type="entry name" value="1-deoxy-D-xylulose-5-phosphate reductoisomerase, C-terminal domain"/>
    <property type="match status" value="1"/>
</dbReference>
<keyword evidence="7 9" id="KW-0414">Isoprene biosynthesis</keyword>
<keyword evidence="5 9" id="KW-0560">Oxidoreductase</keyword>
<comment type="cofactor">
    <cofactor evidence="9">
        <name>Mg(2+)</name>
        <dbReference type="ChEBI" id="CHEBI:18420"/>
    </cofactor>
    <cofactor evidence="9">
        <name>Mn(2+)</name>
        <dbReference type="ChEBI" id="CHEBI:29035"/>
    </cofactor>
</comment>
<evidence type="ECO:0000313" key="13">
    <source>
        <dbReference type="EMBL" id="TZE83627.1"/>
    </source>
</evidence>
<sequence>MKKIVVLGSTGTIGRLTLDIIRNNSDKYKLIGISCKTNIDLLIKQINEFNVPSVHIYDKENLYKLTNNFNNLDIYVGESDIGKFLQQDCDIIVNAISGFAGLIPTIESLKLGRRLALANKESLVVAGRLVKNYEKQYRSHIIPVDSEHSAIFQCINGQNKYIKKIILTASGGPFRGYNKDMLKYVTPEAALKHPTWKMGKRITIDSATLVNKGMEMIEAKWLFGLNHDQIQVIVHPQSIVHSMVQFIDNSYTGLLSIPDMRIPIGYALSFPERIENYCGELNLFGLNLSFEEVDMDTFEAIKLAYDIMKEDGTYPAVFNAADEVAVDAFLRNIIGFLDIIDVIKYVLDKNKNIKNPTIADIIEANNWARTAAKRFISGRTY</sequence>
<dbReference type="InterPro" id="IPR013644">
    <property type="entry name" value="DXP_reductoisomerase_C"/>
</dbReference>
<evidence type="ECO:0000256" key="4">
    <source>
        <dbReference type="ARBA" id="ARBA00022857"/>
    </source>
</evidence>
<dbReference type="HAMAP" id="MF_00183">
    <property type="entry name" value="DXP_reductoisom"/>
    <property type="match status" value="1"/>
</dbReference>
<dbReference type="EMBL" id="VTPS01000001">
    <property type="protein sequence ID" value="TZE83627.1"/>
    <property type="molecule type" value="Genomic_DNA"/>
</dbReference>
<feature type="binding site" evidence="9">
    <location>
        <position position="215"/>
    </location>
    <ligand>
        <name>Mn(2+)</name>
        <dbReference type="ChEBI" id="CHEBI:29035"/>
    </ligand>
</feature>
<evidence type="ECO:0000313" key="14">
    <source>
        <dbReference type="Proteomes" id="UP000322976"/>
    </source>
</evidence>
<feature type="binding site" evidence="9">
    <location>
        <position position="38"/>
    </location>
    <ligand>
        <name>NADPH</name>
        <dbReference type="ChEBI" id="CHEBI:57783"/>
    </ligand>
</feature>
<dbReference type="Gene3D" id="3.40.50.720">
    <property type="entry name" value="NAD(P)-binding Rossmann-like Domain"/>
    <property type="match status" value="1"/>
</dbReference>
<keyword evidence="3 9" id="KW-0479">Metal-binding</keyword>
<dbReference type="GO" id="GO:0051484">
    <property type="term" value="P:isopentenyl diphosphate biosynthetic process, methylerythritol 4-phosphate pathway involved in terpenoid biosynthetic process"/>
    <property type="evidence" value="ECO:0007669"/>
    <property type="project" value="UniProtKB-ARBA"/>
</dbReference>
<evidence type="ECO:0000256" key="1">
    <source>
        <dbReference type="ARBA" id="ARBA00005094"/>
    </source>
</evidence>
<evidence type="ECO:0000256" key="9">
    <source>
        <dbReference type="HAMAP-Rule" id="MF_00183"/>
    </source>
</evidence>
<protein>
    <recommendedName>
        <fullName evidence="9">1-deoxy-D-xylulose 5-phosphate reductoisomerase</fullName>
        <shortName evidence="9">DXP reductoisomerase</shortName>
        <ecNumber evidence="9">1.1.1.267</ecNumber>
    </recommendedName>
    <alternativeName>
        <fullName evidence="9">1-deoxyxylulose-5-phosphate reductoisomerase</fullName>
    </alternativeName>
    <alternativeName>
        <fullName evidence="9">2-C-methyl-D-erythritol 4-phosphate synthase</fullName>
    </alternativeName>
</protein>
<accession>A0A5D8QH57</accession>
<feature type="binding site" evidence="9">
    <location>
        <position position="211"/>
    </location>
    <ligand>
        <name>1-deoxy-D-xylulose 5-phosphate</name>
        <dbReference type="ChEBI" id="CHEBI:57792"/>
    </ligand>
</feature>
<comment type="catalytic activity">
    <reaction evidence="8">
        <text>2-C-methyl-D-erythritol 4-phosphate + NADP(+) = 1-deoxy-D-xylulose 5-phosphate + NADPH + H(+)</text>
        <dbReference type="Rhea" id="RHEA:13717"/>
        <dbReference type="ChEBI" id="CHEBI:15378"/>
        <dbReference type="ChEBI" id="CHEBI:57783"/>
        <dbReference type="ChEBI" id="CHEBI:57792"/>
        <dbReference type="ChEBI" id="CHEBI:58262"/>
        <dbReference type="ChEBI" id="CHEBI:58349"/>
        <dbReference type="EC" id="1.1.1.267"/>
    </reaction>
    <physiologicalReaction direction="right-to-left" evidence="8">
        <dbReference type="Rhea" id="RHEA:13719"/>
    </physiologicalReaction>
</comment>
<feature type="domain" description="1-deoxy-D-xylulose 5-phosphate reductoisomerase C-terminal" evidence="11">
    <location>
        <begin position="141"/>
        <end position="223"/>
    </location>
</feature>
<comment type="caution">
    <text evidence="9">Lacks conserved residue(s) required for the propagation of feature annotation.</text>
</comment>
<gene>
    <name evidence="9" type="primary">dxr</name>
    <name evidence="13" type="ORF">FWJ32_00075</name>
</gene>
<feature type="binding site" evidence="9">
    <location>
        <position position="193"/>
    </location>
    <ligand>
        <name>1-deoxy-D-xylulose 5-phosphate</name>
        <dbReference type="ChEBI" id="CHEBI:57792"/>
    </ligand>
</feature>
<feature type="binding site" evidence="9">
    <location>
        <position position="147"/>
    </location>
    <ligand>
        <name>1-deoxy-D-xylulose 5-phosphate</name>
        <dbReference type="ChEBI" id="CHEBI:57792"/>
    </ligand>
</feature>
<dbReference type="GO" id="GO:0030604">
    <property type="term" value="F:1-deoxy-D-xylulose-5-phosphate reductoisomerase activity"/>
    <property type="evidence" value="ECO:0007669"/>
    <property type="project" value="UniProtKB-UniRule"/>
</dbReference>
<dbReference type="FunFam" id="3.40.50.720:FF:000045">
    <property type="entry name" value="1-deoxy-D-xylulose 5-phosphate reductoisomerase"/>
    <property type="match status" value="1"/>
</dbReference>
<dbReference type="UniPathway" id="UPA00056">
    <property type="reaction ID" value="UER00092"/>
</dbReference>
<dbReference type="Pfam" id="PF13288">
    <property type="entry name" value="DXPR_C"/>
    <property type="match status" value="1"/>
</dbReference>
<comment type="pathway">
    <text evidence="1 9">Isoprenoid biosynthesis; isopentenyl diphosphate biosynthesis via DXP pathway; isopentenyl diphosphate from 1-deoxy-D-xylulose 5-phosphate: step 1/6.</text>
</comment>
<feature type="domain" description="DXP reductoisomerase C-terminal" evidence="12">
    <location>
        <begin position="255"/>
        <end position="370"/>
    </location>
</feature>
<dbReference type="GO" id="GO:0030145">
    <property type="term" value="F:manganese ion binding"/>
    <property type="evidence" value="ECO:0007669"/>
    <property type="project" value="TreeGrafter"/>
</dbReference>
<dbReference type="Pfam" id="PF02670">
    <property type="entry name" value="DXP_reductoisom"/>
    <property type="match status" value="1"/>
</dbReference>
<keyword evidence="6 9" id="KW-0464">Manganese</keyword>
<feature type="binding site" evidence="9">
    <location>
        <position position="145"/>
    </location>
    <ligand>
        <name>Mn(2+)</name>
        <dbReference type="ChEBI" id="CHEBI:29035"/>
    </ligand>
</feature>
<evidence type="ECO:0000256" key="5">
    <source>
        <dbReference type="ARBA" id="ARBA00023002"/>
    </source>
</evidence>
<feature type="binding site" evidence="9">
    <location>
        <position position="120"/>
    </location>
    <ligand>
        <name>1-deoxy-D-xylulose 5-phosphate</name>
        <dbReference type="ChEBI" id="CHEBI:57792"/>
    </ligand>
</feature>
<feature type="binding site" evidence="9">
    <location>
        <position position="13"/>
    </location>
    <ligand>
        <name>NADPH</name>
        <dbReference type="ChEBI" id="CHEBI:57783"/>
    </ligand>
</feature>
<dbReference type="InterPro" id="IPR036169">
    <property type="entry name" value="DXPR_C_sf"/>
</dbReference>
<dbReference type="PANTHER" id="PTHR30525">
    <property type="entry name" value="1-DEOXY-D-XYLULOSE 5-PHOSPHATE REDUCTOISOMERASE"/>
    <property type="match status" value="1"/>
</dbReference>
<feature type="binding site" evidence="9">
    <location>
        <position position="206"/>
    </location>
    <ligand>
        <name>1-deoxy-D-xylulose 5-phosphate</name>
        <dbReference type="ChEBI" id="CHEBI:57792"/>
    </ligand>
</feature>
<dbReference type="SUPFAM" id="SSF51735">
    <property type="entry name" value="NAD(P)-binding Rossmann-fold domains"/>
    <property type="match status" value="1"/>
</dbReference>
<keyword evidence="9" id="KW-0460">Magnesium</keyword>
<evidence type="ECO:0000256" key="3">
    <source>
        <dbReference type="ARBA" id="ARBA00022723"/>
    </source>
</evidence>
<evidence type="ECO:0000256" key="8">
    <source>
        <dbReference type="ARBA" id="ARBA00048543"/>
    </source>
</evidence>
<evidence type="ECO:0000256" key="7">
    <source>
        <dbReference type="ARBA" id="ARBA00023229"/>
    </source>
</evidence>
<comment type="function">
    <text evidence="9">Catalyzes the NADPH-dependent rearrangement and reduction of 1-deoxy-D-xylulose-5-phosphate (DXP) to 2-C-methyl-D-erythritol 4-phosphate (MEP).</text>
</comment>
<dbReference type="PANTHER" id="PTHR30525:SF0">
    <property type="entry name" value="1-DEOXY-D-XYLULOSE 5-PHOSPHATE REDUCTOISOMERASE, CHLOROPLASTIC"/>
    <property type="match status" value="1"/>
</dbReference>
<dbReference type="Proteomes" id="UP000322976">
    <property type="component" value="Unassembled WGS sequence"/>
</dbReference>
<feature type="binding site" evidence="9">
    <location>
        <position position="170"/>
    </location>
    <ligand>
        <name>1-deoxy-D-xylulose 5-phosphate</name>
        <dbReference type="ChEBI" id="CHEBI:57792"/>
    </ligand>
</feature>
<dbReference type="InterPro" id="IPR013512">
    <property type="entry name" value="DXP_reductoisomerase_N"/>
</dbReference>
<dbReference type="RefSeq" id="WP_149544246.1">
    <property type="nucleotide sequence ID" value="NZ_VTPS01000001.1"/>
</dbReference>
<feature type="binding site" evidence="9">
    <location>
        <position position="121"/>
    </location>
    <ligand>
        <name>NADPH</name>
        <dbReference type="ChEBI" id="CHEBI:57783"/>
    </ligand>
</feature>
<feature type="binding site" evidence="9">
    <location>
        <position position="119"/>
    </location>
    <ligand>
        <name>NADPH</name>
        <dbReference type="ChEBI" id="CHEBI:57783"/>
    </ligand>
</feature>
<dbReference type="NCBIfam" id="TIGR00243">
    <property type="entry name" value="Dxr"/>
    <property type="match status" value="1"/>
</dbReference>
<evidence type="ECO:0000256" key="2">
    <source>
        <dbReference type="ARBA" id="ARBA00006825"/>
    </source>
</evidence>
<keyword evidence="14" id="KW-1185">Reference proteome</keyword>
<comment type="similarity">
    <text evidence="2 9">Belongs to the DXR family.</text>
</comment>
<dbReference type="PIRSF" id="PIRSF006205">
    <property type="entry name" value="Dxp_reductismrs"/>
    <property type="match status" value="1"/>
</dbReference>
<feature type="binding site" evidence="9">
    <location>
        <position position="215"/>
    </location>
    <ligand>
        <name>1-deoxy-D-xylulose 5-phosphate</name>
        <dbReference type="ChEBI" id="CHEBI:57792"/>
    </ligand>
</feature>
<dbReference type="GO" id="GO:0016853">
    <property type="term" value="F:isomerase activity"/>
    <property type="evidence" value="ECO:0007669"/>
    <property type="project" value="UniProtKB-KW"/>
</dbReference>
<reference evidence="13 14" key="1">
    <citation type="submission" date="2019-08" db="EMBL/GenBank/DDBJ databases">
        <title>Calorimonas adulescens gen. nov., sp. nov., an anaerobic thermophilic bacterium from Sakhalin hot spring.</title>
        <authorList>
            <person name="Khomyakova M.A."/>
            <person name="Merkel A.Y."/>
            <person name="Novikov A."/>
            <person name="Bonch-Osmolovskaya E.A."/>
            <person name="Slobodkin A.I."/>
        </authorList>
    </citation>
    <scope>NUCLEOTIDE SEQUENCE [LARGE SCALE GENOMIC DNA]</scope>
    <source>
        <strain evidence="13 14">A05MB</strain>
    </source>
</reference>
<evidence type="ECO:0000259" key="11">
    <source>
        <dbReference type="Pfam" id="PF08436"/>
    </source>
</evidence>
<name>A0A5D8QH57_9THEO</name>
<dbReference type="InterPro" id="IPR036291">
    <property type="entry name" value="NAD(P)-bd_dom_sf"/>
</dbReference>
<feature type="domain" description="1-deoxy-D-xylulose 5-phosphate reductoisomerase N-terminal" evidence="10">
    <location>
        <begin position="4"/>
        <end position="127"/>
    </location>
</feature>
<feature type="binding site" evidence="9">
    <location>
        <position position="11"/>
    </location>
    <ligand>
        <name>NADPH</name>
        <dbReference type="ChEBI" id="CHEBI:57783"/>
    </ligand>
</feature>
<dbReference type="InterPro" id="IPR003821">
    <property type="entry name" value="DXP_reductoisomerase"/>
</dbReference>
<dbReference type="InterPro" id="IPR026877">
    <property type="entry name" value="DXPR_C"/>
</dbReference>
<proteinExistence type="inferred from homology"/>
<feature type="binding site" evidence="9">
    <location>
        <position position="147"/>
    </location>
    <ligand>
        <name>Mn(2+)</name>
        <dbReference type="ChEBI" id="CHEBI:29035"/>
    </ligand>
</feature>
<dbReference type="GO" id="GO:0070402">
    <property type="term" value="F:NADPH binding"/>
    <property type="evidence" value="ECO:0007669"/>
    <property type="project" value="InterPro"/>
</dbReference>
<dbReference type="EC" id="1.1.1.267" evidence="9"/>
<evidence type="ECO:0000256" key="6">
    <source>
        <dbReference type="ARBA" id="ARBA00023211"/>
    </source>
</evidence>
<evidence type="ECO:0000259" key="12">
    <source>
        <dbReference type="Pfam" id="PF13288"/>
    </source>
</evidence>
<dbReference type="Gene3D" id="1.10.1740.10">
    <property type="match status" value="1"/>
</dbReference>
<feature type="binding site" evidence="9">
    <location>
        <position position="199"/>
    </location>
    <ligand>
        <name>NADPH</name>
        <dbReference type="ChEBI" id="CHEBI:57783"/>
    </ligand>
</feature>
<feature type="binding site" evidence="9">
    <location>
        <position position="10"/>
    </location>
    <ligand>
        <name>NADPH</name>
        <dbReference type="ChEBI" id="CHEBI:57783"/>
    </ligand>
</feature>
<dbReference type="SUPFAM" id="SSF55347">
    <property type="entry name" value="Glyceraldehyde-3-phosphate dehydrogenase-like, C-terminal domain"/>
    <property type="match status" value="1"/>
</dbReference>
<feature type="binding site" evidence="9">
    <location>
        <position position="146"/>
    </location>
    <ligand>
        <name>1-deoxy-D-xylulose 5-phosphate</name>
        <dbReference type="ChEBI" id="CHEBI:57792"/>
    </ligand>
</feature>
<comment type="caution">
    <text evidence="13">The sequence shown here is derived from an EMBL/GenBank/DDBJ whole genome shotgun (WGS) entry which is preliminary data.</text>
</comment>
<organism evidence="13 14">
    <name type="scientific">Calorimonas adulescens</name>
    <dbReference type="NCBI Taxonomy" id="2606906"/>
    <lineage>
        <taxon>Bacteria</taxon>
        <taxon>Bacillati</taxon>
        <taxon>Bacillota</taxon>
        <taxon>Clostridia</taxon>
        <taxon>Thermoanaerobacterales</taxon>
        <taxon>Thermoanaerobacteraceae</taxon>
        <taxon>Calorimonas</taxon>
    </lineage>
</organism>
<evidence type="ECO:0000259" key="10">
    <source>
        <dbReference type="Pfam" id="PF02670"/>
    </source>
</evidence>
<feature type="binding site" evidence="9">
    <location>
        <position position="212"/>
    </location>
    <ligand>
        <name>1-deoxy-D-xylulose 5-phosphate</name>
        <dbReference type="ChEBI" id="CHEBI:57792"/>
    </ligand>
</feature>
<dbReference type="Pfam" id="PF08436">
    <property type="entry name" value="DXP_redisom_C"/>
    <property type="match status" value="1"/>
</dbReference>
<keyword evidence="13" id="KW-0413">Isomerase</keyword>
<dbReference type="AlphaFoldDB" id="A0A5D8QH57"/>
<keyword evidence="4 9" id="KW-0521">NADP</keyword>